<protein>
    <submittedName>
        <fullName evidence="3">T9SS type A sorting domain-containing protein</fullName>
    </submittedName>
</protein>
<dbReference type="InterPro" id="IPR026444">
    <property type="entry name" value="Secre_tail"/>
</dbReference>
<evidence type="ECO:0000256" key="1">
    <source>
        <dbReference type="SAM" id="SignalP"/>
    </source>
</evidence>
<dbReference type="Proteomes" id="UP000601099">
    <property type="component" value="Unassembled WGS sequence"/>
</dbReference>
<comment type="caution">
    <text evidence="3">The sequence shown here is derived from an EMBL/GenBank/DDBJ whole genome shotgun (WGS) entry which is preliminary data.</text>
</comment>
<organism evidence="3 4">
    <name type="scientific">Hymenobacter guriensis</name>
    <dbReference type="NCBI Taxonomy" id="2793065"/>
    <lineage>
        <taxon>Bacteria</taxon>
        <taxon>Pseudomonadati</taxon>
        <taxon>Bacteroidota</taxon>
        <taxon>Cytophagia</taxon>
        <taxon>Cytophagales</taxon>
        <taxon>Hymenobacteraceae</taxon>
        <taxon>Hymenobacter</taxon>
    </lineage>
</organism>
<name>A0ABS0L068_9BACT</name>
<gene>
    <name evidence="3" type="ORF">I5L79_04445</name>
</gene>
<feature type="domain" description="Secretion system C-terminal sorting" evidence="2">
    <location>
        <begin position="49"/>
        <end position="123"/>
    </location>
</feature>
<sequence>MKLSTLVVLLALLVGQQLSGVAAAVTARKDSLPAVAARQQPELAASMQLYPNPARGMVMLTLQQQPGQDYKLRISNIIGREVRVLPLRAELTAAGQPLNLSDLPAGMYMCSLLQNEKVMGTKRLVLQN</sequence>
<dbReference type="RefSeq" id="WP_196953826.1">
    <property type="nucleotide sequence ID" value="NZ_JADWYK010000002.1"/>
</dbReference>
<proteinExistence type="predicted"/>
<evidence type="ECO:0000313" key="3">
    <source>
        <dbReference type="EMBL" id="MBG8552782.1"/>
    </source>
</evidence>
<feature type="chain" id="PRO_5045522332" evidence="1">
    <location>
        <begin position="25"/>
        <end position="128"/>
    </location>
</feature>
<keyword evidence="4" id="KW-1185">Reference proteome</keyword>
<dbReference type="NCBIfam" id="TIGR04183">
    <property type="entry name" value="Por_Secre_tail"/>
    <property type="match status" value="1"/>
</dbReference>
<evidence type="ECO:0000313" key="4">
    <source>
        <dbReference type="Proteomes" id="UP000601099"/>
    </source>
</evidence>
<dbReference type="Pfam" id="PF18962">
    <property type="entry name" value="Por_Secre_tail"/>
    <property type="match status" value="1"/>
</dbReference>
<feature type="signal peptide" evidence="1">
    <location>
        <begin position="1"/>
        <end position="24"/>
    </location>
</feature>
<reference evidence="3 4" key="1">
    <citation type="submission" date="2020-11" db="EMBL/GenBank/DDBJ databases">
        <title>Hymenobacter sp.</title>
        <authorList>
            <person name="Kim M.K."/>
        </authorList>
    </citation>
    <scope>NUCLEOTIDE SEQUENCE [LARGE SCALE GENOMIC DNA]</scope>
    <source>
        <strain evidence="3 4">BT594</strain>
    </source>
</reference>
<evidence type="ECO:0000259" key="2">
    <source>
        <dbReference type="Pfam" id="PF18962"/>
    </source>
</evidence>
<dbReference type="EMBL" id="JADWYK010000002">
    <property type="protein sequence ID" value="MBG8552782.1"/>
    <property type="molecule type" value="Genomic_DNA"/>
</dbReference>
<accession>A0ABS0L068</accession>
<keyword evidence="1" id="KW-0732">Signal</keyword>